<dbReference type="Proteomes" id="UP000590412">
    <property type="component" value="Unassembled WGS sequence"/>
</dbReference>
<dbReference type="PANTHER" id="PTHR35184:SF1">
    <property type="entry name" value="INTEGRAL MEMBRANE PROTEIN"/>
    <property type="match status" value="1"/>
</dbReference>
<accession>A0A8X7NIJ6</accession>
<keyword evidence="2" id="KW-0472">Membrane</keyword>
<dbReference type="Pfam" id="PF11309">
    <property type="entry name" value="DUF3112"/>
    <property type="match status" value="1"/>
</dbReference>
<sequence>MGTLYYTPAHGVSKLVSETLFNGAAEGTGVNEILKWGRNILGYDLPQNLIDYFIETQNTLFGSYPNHDDYAPSVVFAVLFGVIMVVHIIIFIINTSRGHYFYLSLVWIFYCMMKVIGFSIRANWAKDITLIIQGLVSEIFLIVPAIIIVSANLILTQRLFTWRHPVGGSRWLFWNFMFTAYAFVAILLAVTIIASVVPYLYFLSYSSYRSWIHTVQFTAIMVILYSLTSVALIGLSFWLPTKKDELRYTYQPWWIESFAPFYFVEKHAAQKAEHTFMKRNSHHRHATRVIAATHHHFHSIKGLTNQRGTLKHNISMGILIVTTILIFIGAIGRAIVVFQARWHLYASPAESKWFMYVVWGVFEVIIMILYIVGRVDLRFYRPDRLPLEVRRIITAEQTYYPSSDEDDDGFHRDRPETYEKMRRDNIEHGYKNSESRMEPSHLYEREPDYYGMDEDKESQFEDDFDDVDSNDWDFTVPKNEKESSGSDEYNDGAYGHGFDAKPYDNKNKEDFNKDYDRHDAHYNNQHNQHPYAPYPTEGNQRETDADSEFHF</sequence>
<dbReference type="OrthoDB" id="3357002at2759"/>
<feature type="compositionally biased region" description="Basic and acidic residues" evidence="1">
    <location>
        <begin position="539"/>
        <end position="551"/>
    </location>
</feature>
<feature type="transmembrane region" description="Helical" evidence="2">
    <location>
        <begin position="316"/>
        <end position="341"/>
    </location>
</feature>
<feature type="transmembrane region" description="Helical" evidence="2">
    <location>
        <begin position="70"/>
        <end position="93"/>
    </location>
</feature>
<evidence type="ECO:0000313" key="3">
    <source>
        <dbReference type="EMBL" id="KAF6050874.1"/>
    </source>
</evidence>
<feature type="compositionally biased region" description="Acidic residues" evidence="1">
    <location>
        <begin position="459"/>
        <end position="471"/>
    </location>
</feature>
<dbReference type="PANTHER" id="PTHR35184">
    <property type="entry name" value="YALI0C10208P"/>
    <property type="match status" value="1"/>
</dbReference>
<evidence type="ECO:0000313" key="4">
    <source>
        <dbReference type="Proteomes" id="UP000590412"/>
    </source>
</evidence>
<protein>
    <submittedName>
        <fullName evidence="3">Uncharacterized protein</fullName>
    </submittedName>
</protein>
<feature type="region of interest" description="Disordered" evidence="1">
    <location>
        <begin position="459"/>
        <end position="551"/>
    </location>
</feature>
<feature type="transmembrane region" description="Helical" evidence="2">
    <location>
        <begin position="176"/>
        <end position="202"/>
    </location>
</feature>
<evidence type="ECO:0000256" key="2">
    <source>
        <dbReference type="SAM" id="Phobius"/>
    </source>
</evidence>
<dbReference type="EMBL" id="JABWAB010000005">
    <property type="protein sequence ID" value="KAF6050874.1"/>
    <property type="molecule type" value="Genomic_DNA"/>
</dbReference>
<feature type="compositionally biased region" description="Basic and acidic residues" evidence="1">
    <location>
        <begin position="498"/>
        <end position="521"/>
    </location>
</feature>
<feature type="transmembrane region" description="Helical" evidence="2">
    <location>
        <begin position="353"/>
        <end position="372"/>
    </location>
</feature>
<comment type="caution">
    <text evidence="3">The sequence shown here is derived from an EMBL/GenBank/DDBJ whole genome shotgun (WGS) entry which is preliminary data.</text>
</comment>
<keyword evidence="2" id="KW-1133">Transmembrane helix</keyword>
<gene>
    <name evidence="3" type="ORF">FOB60_003542</name>
</gene>
<name>A0A8X7NIJ6_CANPA</name>
<proteinExistence type="predicted"/>
<feature type="transmembrane region" description="Helical" evidence="2">
    <location>
        <begin position="214"/>
        <end position="239"/>
    </location>
</feature>
<organism evidence="3 4">
    <name type="scientific">Candida parapsilosis</name>
    <name type="common">Yeast</name>
    <dbReference type="NCBI Taxonomy" id="5480"/>
    <lineage>
        <taxon>Eukaryota</taxon>
        <taxon>Fungi</taxon>
        <taxon>Dikarya</taxon>
        <taxon>Ascomycota</taxon>
        <taxon>Saccharomycotina</taxon>
        <taxon>Pichiomycetes</taxon>
        <taxon>Debaryomycetaceae</taxon>
        <taxon>Candida/Lodderomyces clade</taxon>
        <taxon>Candida</taxon>
    </lineage>
</organism>
<dbReference type="AlphaFoldDB" id="A0A8X7NIJ6"/>
<feature type="transmembrane region" description="Helical" evidence="2">
    <location>
        <begin position="100"/>
        <end position="124"/>
    </location>
</feature>
<evidence type="ECO:0000256" key="1">
    <source>
        <dbReference type="SAM" id="MobiDB-lite"/>
    </source>
</evidence>
<dbReference type="InterPro" id="IPR021460">
    <property type="entry name" value="DUF3112"/>
</dbReference>
<reference evidence="3" key="1">
    <citation type="submission" date="2020-03" db="EMBL/GenBank/DDBJ databases">
        <title>FDA dAtabase for Regulatory Grade micrObial Sequences (FDA-ARGOS): Supporting development and validation of Infectious Disease Dx tests.</title>
        <authorList>
            <person name="Campos J."/>
            <person name="Goldberg B."/>
            <person name="Tallon L."/>
            <person name="Sadzewicz L."/>
            <person name="Vavikolanu K."/>
            <person name="Mehta A."/>
            <person name="Aluvathingal J."/>
            <person name="Nadendla S."/>
            <person name="Nandy P."/>
            <person name="Geyer C."/>
            <person name="Yan Y."/>
            <person name="Sichtig H."/>
        </authorList>
    </citation>
    <scope>NUCLEOTIDE SEQUENCE [LARGE SCALE GENOMIC DNA]</scope>
    <source>
        <strain evidence="3">FDAARGOS_652</strain>
    </source>
</reference>
<keyword evidence="2" id="KW-0812">Transmembrane</keyword>
<feature type="transmembrane region" description="Helical" evidence="2">
    <location>
        <begin position="130"/>
        <end position="155"/>
    </location>
</feature>